<comment type="caution">
    <text evidence="1">The sequence shown here is derived from an EMBL/GenBank/DDBJ whole genome shotgun (WGS) entry which is preliminary data.</text>
</comment>
<reference evidence="1" key="1">
    <citation type="submission" date="2020-05" db="EMBL/GenBank/DDBJ databases">
        <title>WGS assembly of Panicum virgatum.</title>
        <authorList>
            <person name="Lovell J.T."/>
            <person name="Jenkins J."/>
            <person name="Shu S."/>
            <person name="Juenger T.E."/>
            <person name="Schmutz J."/>
        </authorList>
    </citation>
    <scope>NUCLEOTIDE SEQUENCE</scope>
    <source>
        <strain evidence="1">AP13</strain>
    </source>
</reference>
<sequence length="93" mass="10779">MNNLEHVMKFACHQQPGGHVCGFYVAYHMVLAMELVKGNPEEFEVGLRPLNKDELVYIRERTTAFIVDQVIKLKGQFHLDDKTMVVMIDKKML</sequence>
<gene>
    <name evidence="1" type="ORF">PVAP13_7NG135919</name>
</gene>
<dbReference type="AlphaFoldDB" id="A0A8T0PSZ7"/>
<organism evidence="1 2">
    <name type="scientific">Panicum virgatum</name>
    <name type="common">Blackwell switchgrass</name>
    <dbReference type="NCBI Taxonomy" id="38727"/>
    <lineage>
        <taxon>Eukaryota</taxon>
        <taxon>Viridiplantae</taxon>
        <taxon>Streptophyta</taxon>
        <taxon>Embryophyta</taxon>
        <taxon>Tracheophyta</taxon>
        <taxon>Spermatophyta</taxon>
        <taxon>Magnoliopsida</taxon>
        <taxon>Liliopsida</taxon>
        <taxon>Poales</taxon>
        <taxon>Poaceae</taxon>
        <taxon>PACMAD clade</taxon>
        <taxon>Panicoideae</taxon>
        <taxon>Panicodae</taxon>
        <taxon>Paniceae</taxon>
        <taxon>Panicinae</taxon>
        <taxon>Panicum</taxon>
        <taxon>Panicum sect. Hiantes</taxon>
    </lineage>
</organism>
<accession>A0A8T0PSZ7</accession>
<dbReference type="EMBL" id="CM029050">
    <property type="protein sequence ID" value="KAG2565527.1"/>
    <property type="molecule type" value="Genomic_DNA"/>
</dbReference>
<evidence type="ECO:0000313" key="1">
    <source>
        <dbReference type="EMBL" id="KAG2565527.1"/>
    </source>
</evidence>
<keyword evidence="2" id="KW-1185">Reference proteome</keyword>
<dbReference type="Proteomes" id="UP000823388">
    <property type="component" value="Chromosome 7N"/>
</dbReference>
<protein>
    <submittedName>
        <fullName evidence="1">Uncharacterized protein</fullName>
    </submittedName>
</protein>
<name>A0A8T0PSZ7_PANVG</name>
<proteinExistence type="predicted"/>
<evidence type="ECO:0000313" key="2">
    <source>
        <dbReference type="Proteomes" id="UP000823388"/>
    </source>
</evidence>